<keyword evidence="4 8" id="KW-0460">Magnesium</keyword>
<keyword evidence="6 8" id="KW-0464">Manganese</keyword>
<dbReference type="InterPro" id="IPR049734">
    <property type="entry name" value="NudC-like_C"/>
</dbReference>
<evidence type="ECO:0000256" key="5">
    <source>
        <dbReference type="ARBA" id="ARBA00023027"/>
    </source>
</evidence>
<feature type="binding site" evidence="8">
    <location>
        <position position="206"/>
    </location>
    <ligand>
        <name>a divalent metal cation</name>
        <dbReference type="ChEBI" id="CHEBI:60240"/>
        <label>3</label>
    </ligand>
</feature>
<dbReference type="InterPro" id="IPR015797">
    <property type="entry name" value="NUDIX_hydrolase-like_dom_sf"/>
</dbReference>
<evidence type="ECO:0000256" key="4">
    <source>
        <dbReference type="ARBA" id="ARBA00022842"/>
    </source>
</evidence>
<reference evidence="10 11" key="1">
    <citation type="journal article" date="2022" name="Environ. Microbiol. Rep.">
        <title>Eco-phylogenetic analyses reveal divergent evolution of vitamin B12 metabolism in the marine bacterial family 'Psychromonadaceae'.</title>
        <authorList>
            <person name="Jin X."/>
            <person name="Yang Y."/>
            <person name="Cao H."/>
            <person name="Gao B."/>
            <person name="Zhao Z."/>
        </authorList>
    </citation>
    <scope>NUCLEOTIDE SEQUENCE [LARGE SCALE GENOMIC DNA]</scope>
    <source>
        <strain evidence="10 11">MKS20</strain>
    </source>
</reference>
<evidence type="ECO:0000256" key="7">
    <source>
        <dbReference type="ARBA" id="ARBA00023679"/>
    </source>
</evidence>
<feature type="binding site" evidence="8">
    <location>
        <position position="206"/>
    </location>
    <ligand>
        <name>a divalent metal cation</name>
        <dbReference type="ChEBI" id="CHEBI:60240"/>
        <label>2</label>
    </ligand>
</feature>
<organism evidence="10 11">
    <name type="scientific">Motilimonas cestriensis</name>
    <dbReference type="NCBI Taxonomy" id="2742685"/>
    <lineage>
        <taxon>Bacteria</taxon>
        <taxon>Pseudomonadati</taxon>
        <taxon>Pseudomonadota</taxon>
        <taxon>Gammaproteobacteria</taxon>
        <taxon>Alteromonadales</taxon>
        <taxon>Alteromonadales genera incertae sedis</taxon>
        <taxon>Motilimonas</taxon>
    </lineage>
</organism>
<dbReference type="InterPro" id="IPR022925">
    <property type="entry name" value="RNA_Hydrolase_NudC"/>
</dbReference>
<protein>
    <recommendedName>
        <fullName evidence="8">NAD-capped RNA hydrolase NudC</fullName>
        <shortName evidence="8">DeNADding enzyme NudC</shortName>
        <ecNumber evidence="8">3.6.1.-</ecNumber>
    </recommendedName>
    <alternativeName>
        <fullName evidence="8">NADH pyrophosphatase</fullName>
        <ecNumber evidence="8">3.6.1.22</ecNumber>
    </alternativeName>
</protein>
<comment type="caution">
    <text evidence="8">Lacks conserved residue(s) required for the propagation of feature annotation.</text>
</comment>
<dbReference type="PANTHER" id="PTHR42904">
    <property type="entry name" value="NUDIX HYDROLASE, NUDC SUBFAMILY"/>
    <property type="match status" value="1"/>
</dbReference>
<feature type="domain" description="Nudix hydrolase" evidence="9">
    <location>
        <begin position="154"/>
        <end position="280"/>
    </location>
</feature>
<comment type="cofactor">
    <cofactor evidence="8">
        <name>Zn(2+)</name>
        <dbReference type="ChEBI" id="CHEBI:29105"/>
    </cofactor>
    <text evidence="8">Binds 1 zinc ion per subunit.</text>
</comment>
<dbReference type="PROSITE" id="PS51462">
    <property type="entry name" value="NUDIX"/>
    <property type="match status" value="1"/>
</dbReference>
<dbReference type="Pfam" id="PF09296">
    <property type="entry name" value="NUDIX-like"/>
    <property type="match status" value="1"/>
</dbReference>
<dbReference type="SUPFAM" id="SSF55811">
    <property type="entry name" value="Nudix"/>
    <property type="match status" value="2"/>
</dbReference>
<evidence type="ECO:0000313" key="10">
    <source>
        <dbReference type="EMBL" id="MCE2594664.1"/>
    </source>
</evidence>
<feature type="binding site" evidence="8">
    <location>
        <position position="251"/>
    </location>
    <ligand>
        <name>a divalent metal cation</name>
        <dbReference type="ChEBI" id="CHEBI:60240"/>
        <label>3</label>
    </ligand>
</feature>
<dbReference type="EMBL" id="JAIMJA010000006">
    <property type="protein sequence ID" value="MCE2594664.1"/>
    <property type="molecule type" value="Genomic_DNA"/>
</dbReference>
<dbReference type="Gene3D" id="3.90.79.20">
    <property type="match status" value="1"/>
</dbReference>
<comment type="catalytic activity">
    <reaction evidence="8">
        <text>NAD(+) + H2O = beta-nicotinamide D-ribonucleotide + AMP + 2 H(+)</text>
        <dbReference type="Rhea" id="RHEA:11800"/>
        <dbReference type="ChEBI" id="CHEBI:14649"/>
        <dbReference type="ChEBI" id="CHEBI:15377"/>
        <dbReference type="ChEBI" id="CHEBI:15378"/>
        <dbReference type="ChEBI" id="CHEBI:57540"/>
        <dbReference type="ChEBI" id="CHEBI:456215"/>
        <dbReference type="EC" id="3.6.1.22"/>
    </reaction>
</comment>
<keyword evidence="8" id="KW-0862">Zinc</keyword>
<sequence>MYNCELYGNCEDLILQNNQIHLSPDLVAWWFIICDGQLLVTNGQQPVPFGCLKELPFPDLALEQCIHIGQFEETPAYLFQLTDASTDMGLGEYQGLRYLLGKVDDDLFNLAGRAFQVVNFLDTHRFCGQCGKQMHRIDWELAMKCYDCGHRCYPRVSPCIIVAIRKGKQVLLANHVRHNKPGQEIYTTLAGFTEAGETLEQCVEREVFEEAGIKVKNISYVKSQPWPFPHSLMMGFIADYDSGELNIDKHELNDANWYDFNNLPLLPPHGTIARHLIEKVRQRCR</sequence>
<feature type="binding site" evidence="8">
    <location>
        <position position="190"/>
    </location>
    <ligand>
        <name>a divalent metal cation</name>
        <dbReference type="ChEBI" id="CHEBI:60240"/>
        <label>1</label>
    </ligand>
</feature>
<dbReference type="EC" id="3.6.1.-" evidence="8"/>
<feature type="binding site" evidence="8">
    <location>
        <position position="127"/>
    </location>
    <ligand>
        <name>Zn(2+)</name>
        <dbReference type="ChEBI" id="CHEBI:29105"/>
    </ligand>
</feature>
<comment type="subunit">
    <text evidence="8">Homodimer.</text>
</comment>
<dbReference type="EC" id="3.6.1.22" evidence="8"/>
<keyword evidence="3 8" id="KW-0378">Hydrolase</keyword>
<keyword evidence="5 8" id="KW-0520">NAD</keyword>
<evidence type="ECO:0000256" key="6">
    <source>
        <dbReference type="ARBA" id="ARBA00023211"/>
    </source>
</evidence>
<evidence type="ECO:0000313" key="11">
    <source>
        <dbReference type="Proteomes" id="UP001201273"/>
    </source>
</evidence>
<comment type="similarity">
    <text evidence="1 8">Belongs to the Nudix hydrolase family. NudC subfamily.</text>
</comment>
<evidence type="ECO:0000259" key="9">
    <source>
        <dbReference type="PROSITE" id="PS51462"/>
    </source>
</evidence>
<dbReference type="Gene3D" id="3.90.79.10">
    <property type="entry name" value="Nucleoside Triphosphate Pyrophosphohydrolase"/>
    <property type="match status" value="1"/>
</dbReference>
<feature type="binding site" evidence="8">
    <location>
        <position position="153"/>
    </location>
    <ligand>
        <name>substrate</name>
    </ligand>
</feature>
<comment type="catalytic activity">
    <reaction evidence="7">
        <text>a 5'-end NAD(+)-phospho-ribonucleoside in mRNA + H2O = a 5'-end phospho-adenosine-phospho-ribonucleoside in mRNA + beta-nicotinamide D-ribonucleotide + 2 H(+)</text>
        <dbReference type="Rhea" id="RHEA:60876"/>
        <dbReference type="Rhea" id="RHEA-COMP:15698"/>
        <dbReference type="Rhea" id="RHEA-COMP:15719"/>
        <dbReference type="ChEBI" id="CHEBI:14649"/>
        <dbReference type="ChEBI" id="CHEBI:15377"/>
        <dbReference type="ChEBI" id="CHEBI:15378"/>
        <dbReference type="ChEBI" id="CHEBI:144029"/>
        <dbReference type="ChEBI" id="CHEBI:144051"/>
    </reaction>
    <physiologicalReaction direction="left-to-right" evidence="7">
        <dbReference type="Rhea" id="RHEA:60877"/>
    </physiologicalReaction>
</comment>
<dbReference type="CDD" id="cd03429">
    <property type="entry name" value="NUDIX_NADH_pyrophosphatase_Nudt13"/>
    <property type="match status" value="1"/>
</dbReference>
<comment type="catalytic activity">
    <reaction evidence="8">
        <text>NADH + H2O = reduced beta-nicotinamide D-ribonucleotide + AMP + 2 H(+)</text>
        <dbReference type="Rhea" id="RHEA:48868"/>
        <dbReference type="ChEBI" id="CHEBI:15377"/>
        <dbReference type="ChEBI" id="CHEBI:15378"/>
        <dbReference type="ChEBI" id="CHEBI:57945"/>
        <dbReference type="ChEBI" id="CHEBI:90832"/>
        <dbReference type="ChEBI" id="CHEBI:456215"/>
        <dbReference type="EC" id="3.6.1.22"/>
    </reaction>
</comment>
<dbReference type="Proteomes" id="UP001201273">
    <property type="component" value="Unassembled WGS sequence"/>
</dbReference>
<keyword evidence="2 8" id="KW-0479">Metal-binding</keyword>
<name>A0ABS8WA38_9GAMM</name>
<accession>A0ABS8WA38</accession>
<dbReference type="Pfam" id="PF00293">
    <property type="entry name" value="NUDIX"/>
    <property type="match status" value="1"/>
</dbReference>
<evidence type="ECO:0000256" key="3">
    <source>
        <dbReference type="ARBA" id="ARBA00022801"/>
    </source>
</evidence>
<dbReference type="HAMAP" id="MF_00297">
    <property type="entry name" value="Nudix_NudC"/>
    <property type="match status" value="1"/>
</dbReference>
<feature type="binding site" evidence="8">
    <location>
        <position position="210"/>
    </location>
    <ligand>
        <name>a divalent metal cation</name>
        <dbReference type="ChEBI" id="CHEBI:60240"/>
        <label>1</label>
    </ligand>
</feature>
<dbReference type="InterPro" id="IPR000086">
    <property type="entry name" value="NUDIX_hydrolase_dom"/>
</dbReference>
<feature type="binding site" evidence="8">
    <location>
        <position position="148"/>
    </location>
    <ligand>
        <name>Zn(2+)</name>
        <dbReference type="ChEBI" id="CHEBI:29105"/>
    </ligand>
</feature>
<feature type="short sequence motif" description="Nudix box" evidence="8">
    <location>
        <begin position="191"/>
        <end position="212"/>
    </location>
</feature>
<dbReference type="NCBIfam" id="NF001299">
    <property type="entry name" value="PRK00241.1"/>
    <property type="match status" value="1"/>
</dbReference>
<feature type="binding site" evidence="8">
    <location>
        <position position="97"/>
    </location>
    <ligand>
        <name>substrate</name>
    </ligand>
</feature>
<feature type="binding site" evidence="8">
    <location>
        <position position="145"/>
    </location>
    <ligand>
        <name>Zn(2+)</name>
        <dbReference type="ChEBI" id="CHEBI:29105"/>
    </ligand>
</feature>
<gene>
    <name evidence="8 10" type="primary">nudC</name>
    <name evidence="10" type="ORF">K6Y31_07530</name>
</gene>
<comment type="function">
    <text evidence="8">mRNA decapping enzyme that specifically removes the nicotinamide adenine dinucleotide (NAD) cap from a subset of mRNAs by hydrolyzing the diphosphate linkage to produce nicotinamide mononucleotide (NMN) and 5' monophosphate mRNA. The NAD-cap is present at the 5'-end of some mRNAs and stabilizes RNA against 5'-processing. Has preference for mRNAs with a 5'-end purine. Catalyzes the hydrolysis of a broad range of dinucleotide pyrophosphates.</text>
</comment>
<dbReference type="InterPro" id="IPR015376">
    <property type="entry name" value="Znr_NADH_PPase"/>
</dbReference>
<feature type="binding site" evidence="8">
    <location>
        <position position="140"/>
    </location>
    <ligand>
        <name>substrate</name>
    </ligand>
</feature>
<proteinExistence type="inferred from homology"/>
<dbReference type="PANTHER" id="PTHR42904:SF6">
    <property type="entry name" value="NAD-CAPPED RNA HYDROLASE NUDT12"/>
    <property type="match status" value="1"/>
</dbReference>
<feature type="binding site" evidence="8">
    <location>
        <begin position="224"/>
        <end position="231"/>
    </location>
    <ligand>
        <name>substrate</name>
    </ligand>
</feature>
<feature type="binding site" evidence="8">
    <location>
        <position position="273"/>
    </location>
    <ligand>
        <name>substrate</name>
    </ligand>
</feature>
<feature type="binding site" evidence="8">
    <location>
        <position position="210"/>
    </location>
    <ligand>
        <name>a divalent metal cation</name>
        <dbReference type="ChEBI" id="CHEBI:60240"/>
        <label>3</label>
    </ligand>
</feature>
<comment type="cofactor">
    <cofactor evidence="8">
        <name>Mg(2+)</name>
        <dbReference type="ChEBI" id="CHEBI:18420"/>
    </cofactor>
    <cofactor evidence="8">
        <name>Mn(2+)</name>
        <dbReference type="ChEBI" id="CHEBI:29035"/>
    </cofactor>
    <text evidence="8">Divalent metal cations. Mg(2+) or Mn(2+).</text>
</comment>
<dbReference type="InterPro" id="IPR015375">
    <property type="entry name" value="NADH_PPase-like_N"/>
</dbReference>
<evidence type="ECO:0000256" key="1">
    <source>
        <dbReference type="ARBA" id="ARBA00009595"/>
    </source>
</evidence>
<evidence type="ECO:0000256" key="2">
    <source>
        <dbReference type="ARBA" id="ARBA00022723"/>
    </source>
</evidence>
<feature type="binding site" evidence="8">
    <location>
        <position position="251"/>
    </location>
    <ligand>
        <name>a divalent metal cation</name>
        <dbReference type="ChEBI" id="CHEBI:60240"/>
        <label>1</label>
    </ligand>
</feature>
<feature type="binding site" evidence="8">
    <location>
        <position position="130"/>
    </location>
    <ligand>
        <name>Zn(2+)</name>
        <dbReference type="ChEBI" id="CHEBI:29105"/>
    </ligand>
</feature>
<comment type="caution">
    <text evidence="10">The sequence shown here is derived from an EMBL/GenBank/DDBJ whole genome shotgun (WGS) entry which is preliminary data.</text>
</comment>
<keyword evidence="11" id="KW-1185">Reference proteome</keyword>
<evidence type="ECO:0000256" key="8">
    <source>
        <dbReference type="HAMAP-Rule" id="MF_00297"/>
    </source>
</evidence>
<dbReference type="Pfam" id="PF09297">
    <property type="entry name" value="Zn_ribbon_NUD"/>
    <property type="match status" value="1"/>
</dbReference>
<dbReference type="PROSITE" id="PS00893">
    <property type="entry name" value="NUDIX_BOX"/>
    <property type="match status" value="1"/>
</dbReference>
<dbReference type="GO" id="GO:0016787">
    <property type="term" value="F:hydrolase activity"/>
    <property type="evidence" value="ECO:0007669"/>
    <property type="project" value="UniProtKB-KW"/>
</dbReference>
<dbReference type="InterPro" id="IPR020084">
    <property type="entry name" value="NUDIX_hydrolase_CS"/>
</dbReference>
<dbReference type="InterPro" id="IPR050241">
    <property type="entry name" value="NAD-cap_RNA_hydrolase_NudC"/>
</dbReference>